<dbReference type="EMBL" id="FNUS01000001">
    <property type="protein sequence ID" value="SEF48068.1"/>
    <property type="molecule type" value="Genomic_DNA"/>
</dbReference>
<keyword evidence="2" id="KW-1185">Reference proteome</keyword>
<dbReference type="RefSeq" id="WP_103912166.1">
    <property type="nucleotide sequence ID" value="NZ_FNUS01000001.1"/>
</dbReference>
<accession>A0A1H5SDL9</accession>
<dbReference type="Proteomes" id="UP000236738">
    <property type="component" value="Unassembled WGS sequence"/>
</dbReference>
<name>A0A1H5SDL9_9FLAO</name>
<dbReference type="AlphaFoldDB" id="A0A1H5SDL9"/>
<gene>
    <name evidence="1" type="ORF">SAMN05421847_0100</name>
</gene>
<protein>
    <submittedName>
        <fullName evidence="1">Uncharacterized protein</fullName>
    </submittedName>
</protein>
<evidence type="ECO:0000313" key="2">
    <source>
        <dbReference type="Proteomes" id="UP000236738"/>
    </source>
</evidence>
<sequence>MLNKLIFSTLGFCTLMNCQTQKIIDSENNSAKNEVATSTKIDNSQNLIYLNEGENIFLKEYQMNVTFKGIISDSRCPTGVNCIWSGAATASVEIMTTTSRPMLIELSTVNLDGKNLVKTQDIFGYTITLEQVLPYPNQKDKKEDLKGHYQIALKIEKQKPATNE</sequence>
<evidence type="ECO:0000313" key="1">
    <source>
        <dbReference type="EMBL" id="SEF48068.1"/>
    </source>
</evidence>
<organism evidence="1 2">
    <name type="scientific">Halpernia humi</name>
    <dbReference type="NCBI Taxonomy" id="493375"/>
    <lineage>
        <taxon>Bacteria</taxon>
        <taxon>Pseudomonadati</taxon>
        <taxon>Bacteroidota</taxon>
        <taxon>Flavobacteriia</taxon>
        <taxon>Flavobacteriales</taxon>
        <taxon>Weeksellaceae</taxon>
        <taxon>Chryseobacterium group</taxon>
        <taxon>Halpernia</taxon>
    </lineage>
</organism>
<reference evidence="2" key="1">
    <citation type="submission" date="2016-10" db="EMBL/GenBank/DDBJ databases">
        <authorList>
            <person name="Varghese N."/>
            <person name="Submissions S."/>
        </authorList>
    </citation>
    <scope>NUCLEOTIDE SEQUENCE [LARGE SCALE GENOMIC DNA]</scope>
    <source>
        <strain evidence="2">DSM 21580</strain>
    </source>
</reference>
<proteinExistence type="predicted"/>
<dbReference type="OrthoDB" id="163809at2"/>